<organism evidence="1 2">
    <name type="scientific">Slackia exigua (strain ATCC 700122 / DSM 15923 / CIP 105133 / JCM 11022 / KCTC 5966 / S-7)</name>
    <dbReference type="NCBI Taxonomy" id="649764"/>
    <lineage>
        <taxon>Bacteria</taxon>
        <taxon>Bacillati</taxon>
        <taxon>Actinomycetota</taxon>
        <taxon>Coriobacteriia</taxon>
        <taxon>Eggerthellales</taxon>
        <taxon>Eggerthellaceae</taxon>
        <taxon>Slackia</taxon>
    </lineage>
</organism>
<dbReference type="EMBL" id="ACUX02000017">
    <property type="protein sequence ID" value="EEZ60638.1"/>
    <property type="molecule type" value="Genomic_DNA"/>
</dbReference>
<dbReference type="Proteomes" id="UP000006001">
    <property type="component" value="Unassembled WGS sequence"/>
</dbReference>
<protein>
    <submittedName>
        <fullName evidence="1">Uncharacterized protein</fullName>
    </submittedName>
</protein>
<evidence type="ECO:0000313" key="2">
    <source>
        <dbReference type="Proteomes" id="UP000006001"/>
    </source>
</evidence>
<accession>D0WIN9</accession>
<dbReference type="AlphaFoldDB" id="D0WIN9"/>
<sequence>MANFAEPSAYIEVVAVLARQFASLASGANGAVDIKAHLCHG</sequence>
<dbReference type="STRING" id="649764.HMPREF0762_01714"/>
<dbReference type="HOGENOM" id="CLU_3276744_0_0_11"/>
<keyword evidence="2" id="KW-1185">Reference proteome</keyword>
<gene>
    <name evidence="1" type="ORF">HMPREF0762_01714</name>
</gene>
<proteinExistence type="predicted"/>
<reference evidence="1" key="1">
    <citation type="submission" date="2009-10" db="EMBL/GenBank/DDBJ databases">
        <authorList>
            <person name="Weinstock G."/>
            <person name="Sodergren E."/>
            <person name="Clifton S."/>
            <person name="Fulton L."/>
            <person name="Fulton B."/>
            <person name="Courtney L."/>
            <person name="Fronick C."/>
            <person name="Harrison M."/>
            <person name="Strong C."/>
            <person name="Farmer C."/>
            <person name="Delahaunty K."/>
            <person name="Markovic C."/>
            <person name="Hall O."/>
            <person name="Minx P."/>
            <person name="Tomlinson C."/>
            <person name="Mitreva M."/>
            <person name="Nelson J."/>
            <person name="Hou S."/>
            <person name="Wollam A."/>
            <person name="Pepin K.H."/>
            <person name="Johnson M."/>
            <person name="Bhonagiri V."/>
            <person name="Nash W.E."/>
            <person name="Warren W."/>
            <person name="Chinwalla A."/>
            <person name="Mardis E.R."/>
            <person name="Wilson R.K."/>
        </authorList>
    </citation>
    <scope>NUCLEOTIDE SEQUENCE [LARGE SCALE GENOMIC DNA]</scope>
    <source>
        <strain evidence="1">ATCC 700122</strain>
    </source>
</reference>
<evidence type="ECO:0000313" key="1">
    <source>
        <dbReference type="EMBL" id="EEZ60638.1"/>
    </source>
</evidence>
<name>D0WIN9_SLAES</name>
<comment type="caution">
    <text evidence="1">The sequence shown here is derived from an EMBL/GenBank/DDBJ whole genome shotgun (WGS) entry which is preliminary data.</text>
</comment>